<keyword evidence="3" id="KW-1185">Reference proteome</keyword>
<dbReference type="InterPro" id="IPR036388">
    <property type="entry name" value="WH-like_DNA-bd_sf"/>
</dbReference>
<accession>A0ABP8ZZY7</accession>
<dbReference type="PANTHER" id="PTHR18964">
    <property type="entry name" value="ROK (REPRESSOR, ORF, KINASE) FAMILY"/>
    <property type="match status" value="1"/>
</dbReference>
<protein>
    <submittedName>
        <fullName evidence="2">ROK family protein</fullName>
    </submittedName>
</protein>
<gene>
    <name evidence="2" type="ORF">GCM10023351_12820</name>
</gene>
<dbReference type="EMBL" id="BAABKO010000002">
    <property type="protein sequence ID" value="GAA4770462.1"/>
    <property type="molecule type" value="Genomic_DNA"/>
</dbReference>
<comment type="caution">
    <text evidence="2">The sequence shown here is derived from an EMBL/GenBank/DDBJ whole genome shotgun (WGS) entry which is preliminary data.</text>
</comment>
<dbReference type="InterPro" id="IPR000600">
    <property type="entry name" value="ROK"/>
</dbReference>
<dbReference type="InterPro" id="IPR043129">
    <property type="entry name" value="ATPase_NBD"/>
</dbReference>
<evidence type="ECO:0000313" key="2">
    <source>
        <dbReference type="EMBL" id="GAA4770462.1"/>
    </source>
</evidence>
<dbReference type="SUPFAM" id="SSF53067">
    <property type="entry name" value="Actin-like ATPase domain"/>
    <property type="match status" value="1"/>
</dbReference>
<dbReference type="PANTHER" id="PTHR18964:SF149">
    <property type="entry name" value="BIFUNCTIONAL UDP-N-ACETYLGLUCOSAMINE 2-EPIMERASE_N-ACETYLMANNOSAMINE KINASE"/>
    <property type="match status" value="1"/>
</dbReference>
<dbReference type="Pfam" id="PF00480">
    <property type="entry name" value="ROK"/>
    <property type="match status" value="1"/>
</dbReference>
<reference evidence="3" key="1">
    <citation type="journal article" date="2019" name="Int. J. Syst. Evol. Microbiol.">
        <title>The Global Catalogue of Microorganisms (GCM) 10K type strain sequencing project: providing services to taxonomists for standard genome sequencing and annotation.</title>
        <authorList>
            <consortium name="The Broad Institute Genomics Platform"/>
            <consortium name="The Broad Institute Genome Sequencing Center for Infectious Disease"/>
            <person name="Wu L."/>
            <person name="Ma J."/>
        </authorList>
    </citation>
    <scope>NUCLEOTIDE SEQUENCE [LARGE SCALE GENOMIC DNA]</scope>
    <source>
        <strain evidence="3">JCM 18537</strain>
    </source>
</reference>
<dbReference type="Gene3D" id="1.10.10.10">
    <property type="entry name" value="Winged helix-like DNA-binding domain superfamily/Winged helix DNA-binding domain"/>
    <property type="match status" value="1"/>
</dbReference>
<name>A0ABP8ZZY7_9MICO</name>
<evidence type="ECO:0000313" key="3">
    <source>
        <dbReference type="Proteomes" id="UP001501645"/>
    </source>
</evidence>
<organism evidence="2 3">
    <name type="scientific">Microbacterium gilvum</name>
    <dbReference type="NCBI Taxonomy" id="1336204"/>
    <lineage>
        <taxon>Bacteria</taxon>
        <taxon>Bacillati</taxon>
        <taxon>Actinomycetota</taxon>
        <taxon>Actinomycetes</taxon>
        <taxon>Micrococcales</taxon>
        <taxon>Microbacteriaceae</taxon>
        <taxon>Microbacterium</taxon>
    </lineage>
</organism>
<evidence type="ECO:0000256" key="1">
    <source>
        <dbReference type="ARBA" id="ARBA00006479"/>
    </source>
</evidence>
<comment type="similarity">
    <text evidence="1">Belongs to the ROK (NagC/XylR) family.</text>
</comment>
<dbReference type="Gene3D" id="3.30.420.40">
    <property type="match status" value="2"/>
</dbReference>
<proteinExistence type="inferred from homology"/>
<dbReference type="Proteomes" id="UP001501645">
    <property type="component" value="Unassembled WGS sequence"/>
</dbReference>
<sequence>MVEGMSLGTASSPQLLRRMNSGALMRFALGAGEFTAAEAMGATALTRSTVLGVCDDLVAAGWLDEVEDSRAAGLTSKGRPARRYRLREDAGVVAGVDAGENRFTVVVADLRGGVLAGARGDAPAVDRRKGAAAERSRAAAAVERRALAARLLDEALAQAGADRTDVLVVVVGVPAPVDAEGRSPAGDRDFWKTMNPDFADLLPGVAVVENDANLAAVAEQSLGGQAHVANVATLLSGERLGAGVIVDGRLLRGARGGAGEMRFLDIVEGAGTPDGVGALARTWAREAVASGRATALAARPDATAQDVFRAAEDGDALAIEILDRLGERIARVALVLASLLDIERVVVAGAIADAVEPVLRRARVVLAEDFYPPVPELVASALGRDVVVRGAVESARAYLREEPLAFTPRPRA</sequence>